<reference evidence="2 3" key="1">
    <citation type="submission" date="2019-07" db="EMBL/GenBank/DDBJ databases">
        <title>Whole genome shotgun sequence of Pseudonocardia asaccharolytica NBRC 16224.</title>
        <authorList>
            <person name="Hosoyama A."/>
            <person name="Uohara A."/>
            <person name="Ohji S."/>
            <person name="Ichikawa N."/>
        </authorList>
    </citation>
    <scope>NUCLEOTIDE SEQUENCE [LARGE SCALE GENOMIC DNA]</scope>
    <source>
        <strain evidence="2 3">NBRC 16224</strain>
    </source>
</reference>
<feature type="region of interest" description="Disordered" evidence="1">
    <location>
        <begin position="102"/>
        <end position="123"/>
    </location>
</feature>
<sequence length="123" mass="12728">MPLERVAQDETVGTDEDAPICSGIGDPADVGNRLGGPHTVAVVDRLDIRDVTANRLDEPPPPGCSDRGTAGAAAGCSRGEHPLSLRDLGDLVDLQVEVSGDVPDRLSGAEQVAHDGEGGYRYA</sequence>
<evidence type="ECO:0000256" key="1">
    <source>
        <dbReference type="SAM" id="MobiDB-lite"/>
    </source>
</evidence>
<dbReference type="EMBL" id="BJVI01000019">
    <property type="protein sequence ID" value="GEL18371.1"/>
    <property type="molecule type" value="Genomic_DNA"/>
</dbReference>
<protein>
    <submittedName>
        <fullName evidence="2">Uncharacterized protein</fullName>
    </submittedName>
</protein>
<name>A0A511D0Q6_9PSEU</name>
<feature type="region of interest" description="Disordered" evidence="1">
    <location>
        <begin position="1"/>
        <end position="36"/>
    </location>
</feature>
<keyword evidence="3" id="KW-1185">Reference proteome</keyword>
<proteinExistence type="predicted"/>
<evidence type="ECO:0000313" key="2">
    <source>
        <dbReference type="EMBL" id="GEL18371.1"/>
    </source>
</evidence>
<comment type="caution">
    <text evidence="2">The sequence shown here is derived from an EMBL/GenBank/DDBJ whole genome shotgun (WGS) entry which is preliminary data.</text>
</comment>
<dbReference type="Proteomes" id="UP000321328">
    <property type="component" value="Unassembled WGS sequence"/>
</dbReference>
<organism evidence="2 3">
    <name type="scientific">Pseudonocardia asaccharolytica DSM 44247 = NBRC 16224</name>
    <dbReference type="NCBI Taxonomy" id="1123024"/>
    <lineage>
        <taxon>Bacteria</taxon>
        <taxon>Bacillati</taxon>
        <taxon>Actinomycetota</taxon>
        <taxon>Actinomycetes</taxon>
        <taxon>Pseudonocardiales</taxon>
        <taxon>Pseudonocardiaceae</taxon>
        <taxon>Pseudonocardia</taxon>
    </lineage>
</organism>
<evidence type="ECO:0000313" key="3">
    <source>
        <dbReference type="Proteomes" id="UP000321328"/>
    </source>
</evidence>
<gene>
    <name evidence="2" type="ORF">PA7_22080</name>
</gene>
<feature type="region of interest" description="Disordered" evidence="1">
    <location>
        <begin position="52"/>
        <end position="80"/>
    </location>
</feature>
<dbReference type="AlphaFoldDB" id="A0A511D0Q6"/>
<accession>A0A511D0Q6</accession>
<feature type="compositionally biased region" description="Basic and acidic residues" evidence="1">
    <location>
        <begin position="112"/>
        <end position="123"/>
    </location>
</feature>